<reference evidence="1 2" key="1">
    <citation type="submission" date="2016-03" db="EMBL/GenBank/DDBJ databases">
        <authorList>
            <person name="Ploux O."/>
        </authorList>
    </citation>
    <scope>NUCLEOTIDE SEQUENCE [LARGE SCALE GENOMIC DNA]</scope>
    <source>
        <strain evidence="1 2">BER2</strain>
    </source>
</reference>
<evidence type="ECO:0008006" key="3">
    <source>
        <dbReference type="Google" id="ProtNLM"/>
    </source>
</evidence>
<evidence type="ECO:0000313" key="1">
    <source>
        <dbReference type="EMBL" id="KYG69876.1"/>
    </source>
</evidence>
<gene>
    <name evidence="1" type="ORF">AZI85_16415</name>
</gene>
<dbReference type="AlphaFoldDB" id="A0A150WU32"/>
<sequence length="253" mass="29743">MRDVDVVGVGAVRRHQLEELQKTKKFVLQTYEEHIPQSVHSIYQAELLRTLQWLRPVKTEEGQKFDFLKEQESVFSRIFPLTQQRLGLAAKRVRDTYLEEMEWSSWLLQDHWRYFVGFLKQKFPDNKELGELAHWEWVKAWIEIQPFDLGAMEAGLVFVNPSLQIVSLSQANSVLNRDKGVYAFVFSDKSHKVSEKALDLYEAQLIDLLQEDRKFTKEQLIQMALLSEVTPTIAAEEWEKKFSQLVSNDIIKR</sequence>
<accession>A0A150WU32</accession>
<dbReference type="EMBL" id="LUKF01000006">
    <property type="protein sequence ID" value="KYG69876.1"/>
    <property type="molecule type" value="Genomic_DNA"/>
</dbReference>
<proteinExistence type="predicted"/>
<comment type="caution">
    <text evidence="1">The sequence shown here is derived from an EMBL/GenBank/DDBJ whole genome shotgun (WGS) entry which is preliminary data.</text>
</comment>
<dbReference type="Proteomes" id="UP000075391">
    <property type="component" value="Unassembled WGS sequence"/>
</dbReference>
<protein>
    <recommendedName>
        <fullName evidence="3">DNA-binding domain-containing protein</fullName>
    </recommendedName>
</protein>
<dbReference type="Gene3D" id="1.10.150.690">
    <property type="entry name" value="DUF2063"/>
    <property type="match status" value="1"/>
</dbReference>
<evidence type="ECO:0000313" key="2">
    <source>
        <dbReference type="Proteomes" id="UP000075391"/>
    </source>
</evidence>
<organism evidence="1 2">
    <name type="scientific">Bdellovibrio bacteriovorus</name>
    <dbReference type="NCBI Taxonomy" id="959"/>
    <lineage>
        <taxon>Bacteria</taxon>
        <taxon>Pseudomonadati</taxon>
        <taxon>Bdellovibrionota</taxon>
        <taxon>Bdellovibrionia</taxon>
        <taxon>Bdellovibrionales</taxon>
        <taxon>Pseudobdellovibrionaceae</taxon>
        <taxon>Bdellovibrio</taxon>
    </lineage>
</organism>
<dbReference type="InterPro" id="IPR044922">
    <property type="entry name" value="DUF2063_N_sf"/>
</dbReference>
<name>A0A150WU32_BDEBC</name>
<dbReference type="OrthoDB" id="5291432at2"/>